<accession>A0A1B8PME0</accession>
<dbReference type="PRINTS" id="PR00371">
    <property type="entry name" value="FPNCR"/>
</dbReference>
<dbReference type="OrthoDB" id="9784483at2"/>
<dbReference type="EC" id="1.18.1.2" evidence="3"/>
<evidence type="ECO:0000256" key="3">
    <source>
        <dbReference type="ARBA" id="ARBA00013223"/>
    </source>
</evidence>
<gene>
    <name evidence="11" type="ORF">A9Z60_00550</name>
</gene>
<dbReference type="SUPFAM" id="SSF52343">
    <property type="entry name" value="Ferredoxin reductase-like, C-terminal NADP-linked domain"/>
    <property type="match status" value="1"/>
</dbReference>
<dbReference type="FunFam" id="3.40.50.80:FF:000002">
    <property type="entry name" value="Ferredoxin--NADP reductase"/>
    <property type="match status" value="1"/>
</dbReference>
<keyword evidence="4" id="KW-0285">Flavoprotein</keyword>
<comment type="catalytic activity">
    <reaction evidence="9">
        <text>2 reduced [2Fe-2S]-[ferredoxin] + NADP(+) + H(+) = 2 oxidized [2Fe-2S]-[ferredoxin] + NADPH</text>
        <dbReference type="Rhea" id="RHEA:20125"/>
        <dbReference type="Rhea" id="RHEA-COMP:10000"/>
        <dbReference type="Rhea" id="RHEA-COMP:10001"/>
        <dbReference type="ChEBI" id="CHEBI:15378"/>
        <dbReference type="ChEBI" id="CHEBI:33737"/>
        <dbReference type="ChEBI" id="CHEBI:33738"/>
        <dbReference type="ChEBI" id="CHEBI:57783"/>
        <dbReference type="ChEBI" id="CHEBI:58349"/>
        <dbReference type="EC" id="1.18.1.2"/>
    </reaction>
</comment>
<dbReference type="GO" id="GO:0000166">
    <property type="term" value="F:nucleotide binding"/>
    <property type="evidence" value="ECO:0007669"/>
    <property type="project" value="UniProtKB-KW"/>
</dbReference>
<evidence type="ECO:0000256" key="8">
    <source>
        <dbReference type="ARBA" id="ARBA00023002"/>
    </source>
</evidence>
<name>A0A1B8PME0_MORNO</name>
<evidence type="ECO:0000313" key="11">
    <source>
        <dbReference type="EMBL" id="OBX52212.1"/>
    </source>
</evidence>
<keyword evidence="5" id="KW-0547">Nucleotide-binding</keyword>
<evidence type="ECO:0000256" key="5">
    <source>
        <dbReference type="ARBA" id="ARBA00022741"/>
    </source>
</evidence>
<dbReference type="InterPro" id="IPR001709">
    <property type="entry name" value="Flavoprot_Pyr_Nucl_cyt_Rdtase"/>
</dbReference>
<keyword evidence="8" id="KW-0560">Oxidoreductase</keyword>
<dbReference type="InterPro" id="IPR001433">
    <property type="entry name" value="OxRdtase_FAD/NAD-bd"/>
</dbReference>
<dbReference type="InterPro" id="IPR017927">
    <property type="entry name" value="FAD-bd_FR_type"/>
</dbReference>
<dbReference type="InterPro" id="IPR033892">
    <property type="entry name" value="FNR_bac"/>
</dbReference>
<evidence type="ECO:0000256" key="7">
    <source>
        <dbReference type="ARBA" id="ARBA00022857"/>
    </source>
</evidence>
<reference evidence="11 12" key="1">
    <citation type="submission" date="2016-06" db="EMBL/GenBank/DDBJ databases">
        <title>Draft genome of Moraxella nonliquefaciens CCUG 60284.</title>
        <authorList>
            <person name="Salva-Serra F."/>
            <person name="Engstrom-Jakobsson H."/>
            <person name="Thorell K."/>
            <person name="Gonzales-Siles L."/>
            <person name="Karlsson R."/>
            <person name="Boulund F."/>
            <person name="Engstrand L."/>
            <person name="Kristiansson E."/>
            <person name="Moore E."/>
        </authorList>
    </citation>
    <scope>NUCLEOTIDE SEQUENCE [LARGE SCALE GENOMIC DNA]</scope>
    <source>
        <strain evidence="11 12">CCUG 60284</strain>
    </source>
</reference>
<dbReference type="Pfam" id="PF00175">
    <property type="entry name" value="NAD_binding_1"/>
    <property type="match status" value="1"/>
</dbReference>
<dbReference type="PROSITE" id="PS51384">
    <property type="entry name" value="FAD_FR"/>
    <property type="match status" value="1"/>
</dbReference>
<proteinExistence type="inferred from homology"/>
<sequence length="257" mass="29076">MSKFIHETVTHVHHWTDRLFTIKTTRSDSLRFRSGEFAMIGLEVDGKPLVRAYSIASPAWAEELEFFSIKVQDGPLTSRLQHIKVGDTLLVSKKPTGTLVLDDLLPAKHLYLLATGTGLAPFLSLVREPEMYERFEKIILVHGVRHTAELAYQDFFENELPGDEIFGQWVREKLIYYPTVTRDEFKNQGRVTDIIKSGKLFTDIGLAPMNKYDDRVMICGSMAMNADMSAILDDFGLTVSPRMGVPADYVVERAFVG</sequence>
<dbReference type="PANTHER" id="PTHR47878:SF1">
    <property type="entry name" value="FLAVODOXIN_FERREDOXIN--NADP REDUCTASE"/>
    <property type="match status" value="1"/>
</dbReference>
<evidence type="ECO:0000256" key="9">
    <source>
        <dbReference type="ARBA" id="ARBA00047776"/>
    </source>
</evidence>
<comment type="caution">
    <text evidence="11">The sequence shown here is derived from an EMBL/GenBank/DDBJ whole genome shotgun (WGS) entry which is preliminary data.</text>
</comment>
<dbReference type="GO" id="GO:0034599">
    <property type="term" value="P:cellular response to oxidative stress"/>
    <property type="evidence" value="ECO:0007669"/>
    <property type="project" value="TreeGrafter"/>
</dbReference>
<protein>
    <recommendedName>
        <fullName evidence="3">ferredoxin--NADP(+) reductase</fullName>
        <ecNumber evidence="3">1.18.1.2</ecNumber>
    </recommendedName>
</protein>
<feature type="domain" description="FAD-binding FR-type" evidence="10">
    <location>
        <begin position="2"/>
        <end position="102"/>
    </location>
</feature>
<dbReference type="InterPro" id="IPR017938">
    <property type="entry name" value="Riboflavin_synthase-like_b-brl"/>
</dbReference>
<dbReference type="InterPro" id="IPR051930">
    <property type="entry name" value="FNR_type-1"/>
</dbReference>
<organism evidence="11 12">
    <name type="scientific">Moraxella nonliquefaciens</name>
    <dbReference type="NCBI Taxonomy" id="478"/>
    <lineage>
        <taxon>Bacteria</taxon>
        <taxon>Pseudomonadati</taxon>
        <taxon>Pseudomonadota</taxon>
        <taxon>Gammaproteobacteria</taxon>
        <taxon>Moraxellales</taxon>
        <taxon>Moraxellaceae</taxon>
        <taxon>Moraxella</taxon>
    </lineage>
</organism>
<dbReference type="CDD" id="cd06195">
    <property type="entry name" value="FNR1"/>
    <property type="match status" value="1"/>
</dbReference>
<evidence type="ECO:0000256" key="4">
    <source>
        <dbReference type="ARBA" id="ARBA00022630"/>
    </source>
</evidence>
<dbReference type="Gene3D" id="3.40.50.80">
    <property type="entry name" value="Nucleotide-binding domain of ferredoxin-NADP reductase (FNR) module"/>
    <property type="match status" value="1"/>
</dbReference>
<dbReference type="InterPro" id="IPR039261">
    <property type="entry name" value="FNR_nucleotide-bd"/>
</dbReference>
<dbReference type="Pfam" id="PF00970">
    <property type="entry name" value="FAD_binding_6"/>
    <property type="match status" value="1"/>
</dbReference>
<keyword evidence="6" id="KW-0274">FAD</keyword>
<evidence type="ECO:0000256" key="2">
    <source>
        <dbReference type="ARBA" id="ARBA00008312"/>
    </source>
</evidence>
<dbReference type="GO" id="GO:0042167">
    <property type="term" value="P:heme catabolic process"/>
    <property type="evidence" value="ECO:0007669"/>
    <property type="project" value="TreeGrafter"/>
</dbReference>
<dbReference type="InterPro" id="IPR008333">
    <property type="entry name" value="Cbr1-like_FAD-bd_dom"/>
</dbReference>
<evidence type="ECO:0000256" key="6">
    <source>
        <dbReference type="ARBA" id="ARBA00022827"/>
    </source>
</evidence>
<evidence type="ECO:0000256" key="1">
    <source>
        <dbReference type="ARBA" id="ARBA00001974"/>
    </source>
</evidence>
<dbReference type="EMBL" id="LZDN01000001">
    <property type="protein sequence ID" value="OBX52212.1"/>
    <property type="molecule type" value="Genomic_DNA"/>
</dbReference>
<keyword evidence="7" id="KW-0521">NADP</keyword>
<comment type="cofactor">
    <cofactor evidence="1">
        <name>FAD</name>
        <dbReference type="ChEBI" id="CHEBI:57692"/>
    </cofactor>
</comment>
<dbReference type="GO" id="GO:0004324">
    <property type="term" value="F:ferredoxin-NADP+ reductase activity"/>
    <property type="evidence" value="ECO:0007669"/>
    <property type="project" value="UniProtKB-EC"/>
</dbReference>
<dbReference type="RefSeq" id="WP_066890672.1">
    <property type="nucleotide sequence ID" value="NZ_LZDN01000001.1"/>
</dbReference>
<comment type="similarity">
    <text evidence="2">Belongs to the ferredoxin--NADP reductase type 1 family.</text>
</comment>
<dbReference type="Proteomes" id="UP000092671">
    <property type="component" value="Unassembled WGS sequence"/>
</dbReference>
<evidence type="ECO:0000259" key="10">
    <source>
        <dbReference type="PROSITE" id="PS51384"/>
    </source>
</evidence>
<evidence type="ECO:0000313" key="12">
    <source>
        <dbReference type="Proteomes" id="UP000092671"/>
    </source>
</evidence>
<dbReference type="AlphaFoldDB" id="A0A1B8PME0"/>
<dbReference type="Gene3D" id="2.40.30.10">
    <property type="entry name" value="Translation factors"/>
    <property type="match status" value="1"/>
</dbReference>
<dbReference type="PANTHER" id="PTHR47878">
    <property type="entry name" value="OXIDOREDUCTASE FAD/NAD(P)-BINDING DOMAIN PROTEIN"/>
    <property type="match status" value="1"/>
</dbReference>
<dbReference type="SUPFAM" id="SSF63380">
    <property type="entry name" value="Riboflavin synthase domain-like"/>
    <property type="match status" value="1"/>
</dbReference>